<dbReference type="OrthoDB" id="4499616at2759"/>
<comment type="caution">
    <text evidence="1">The sequence shown here is derived from an EMBL/GenBank/DDBJ whole genome shotgun (WGS) entry which is preliminary data.</text>
</comment>
<dbReference type="Proteomes" id="UP001154252">
    <property type="component" value="Unassembled WGS sequence"/>
</dbReference>
<keyword evidence="2" id="KW-1185">Reference proteome</keyword>
<organism evidence="1 2">
    <name type="scientific">Penicillium egyptiacum</name>
    <dbReference type="NCBI Taxonomy" id="1303716"/>
    <lineage>
        <taxon>Eukaryota</taxon>
        <taxon>Fungi</taxon>
        <taxon>Dikarya</taxon>
        <taxon>Ascomycota</taxon>
        <taxon>Pezizomycotina</taxon>
        <taxon>Eurotiomycetes</taxon>
        <taxon>Eurotiomycetidae</taxon>
        <taxon>Eurotiales</taxon>
        <taxon>Aspergillaceae</taxon>
        <taxon>Penicillium</taxon>
    </lineage>
</organism>
<accession>A0A9W4KD32</accession>
<sequence length="182" mass="20559">MVAYTPSLHVNPGFLNTLQLVKPHNIETAQAVWQVTVTEWFPGRHGYKFVFGGSTPANNNMPDVTVIQVWAVVQNPSASQRWAERQILLVECKCPLSDTPLCWDDTISQFEHDLAKASERLFGAVAIGKEARFYRFDGTKPPGYRLAQLHQGTFDMGNPNGITQVENMMNYIKAYTWQWASP</sequence>
<evidence type="ECO:0000313" key="2">
    <source>
        <dbReference type="Proteomes" id="UP001154252"/>
    </source>
</evidence>
<protein>
    <submittedName>
        <fullName evidence="1">Uncharacterized protein</fullName>
    </submittedName>
</protein>
<name>A0A9W4KD32_9EURO</name>
<dbReference type="EMBL" id="CAJVRC010000859">
    <property type="protein sequence ID" value="CAG8896363.1"/>
    <property type="molecule type" value="Genomic_DNA"/>
</dbReference>
<proteinExistence type="predicted"/>
<evidence type="ECO:0000313" key="1">
    <source>
        <dbReference type="EMBL" id="CAG8896363.1"/>
    </source>
</evidence>
<dbReference type="AlphaFoldDB" id="A0A9W4KD32"/>
<gene>
    <name evidence="1" type="ORF">PEGY_LOCUS4355</name>
</gene>
<reference evidence="1" key="1">
    <citation type="submission" date="2021-07" db="EMBL/GenBank/DDBJ databases">
        <authorList>
            <person name="Branca A.L. A."/>
        </authorList>
    </citation>
    <scope>NUCLEOTIDE SEQUENCE</scope>
</reference>